<comment type="subunit">
    <text evidence="9">Homomultimer; forms the nucleocapsid. Binds to the viral genomic RNA. N0 interacts with the phosphoprotein (via N-terminus); this interaction allows P to chaperon N0 to avoid N polymerization before encapsidation. Interacts as N-RNA template with the phosphoprotein (via C-terminus); this interaction positions the polymerase on the template.</text>
</comment>
<evidence type="ECO:0000256" key="3">
    <source>
        <dbReference type="ARBA" id="ARBA00022561"/>
    </source>
</evidence>
<reference evidence="11" key="2">
    <citation type="submission" date="2024-02" db="EMBL/GenBank/DDBJ databases">
        <authorList>
            <person name="Hu B."/>
        </authorList>
    </citation>
    <scope>NUCLEOTIDE SEQUENCE</scope>
    <source>
        <strain evidence="11">9A/Kenya/19BR182KID/2019</strain>
    </source>
</reference>
<comment type="subcellular location">
    <subcellularLocation>
        <location evidence="9">Virion</location>
    </subcellularLocation>
    <subcellularLocation>
        <location evidence="9">Host cytoplasm</location>
    </subcellularLocation>
</comment>
<keyword evidence="4 9" id="KW-0946">Virion</keyword>
<proteinExistence type="inferred from homology"/>
<evidence type="ECO:0000256" key="1">
    <source>
        <dbReference type="ARBA" id="ARBA00007642"/>
    </source>
</evidence>
<keyword evidence="7 9" id="KW-1035">Host cytoplasm</keyword>
<evidence type="ECO:0000256" key="10">
    <source>
        <dbReference type="SAM" id="MobiDB-lite"/>
    </source>
</evidence>
<evidence type="ECO:0000256" key="5">
    <source>
        <dbReference type="ARBA" id="ARBA00022884"/>
    </source>
</evidence>
<dbReference type="InterPro" id="IPR002021">
    <property type="entry name" value="Paramyx_ncap"/>
</dbReference>
<dbReference type="GO" id="GO:0003723">
    <property type="term" value="F:RNA binding"/>
    <property type="evidence" value="ECO:0007669"/>
    <property type="project" value="UniProtKB-KW"/>
</dbReference>
<comment type="function">
    <text evidence="9">Forms the helical nucleocapsid (NC), protecting the genome from nucleases.</text>
</comment>
<dbReference type="Pfam" id="PF00973">
    <property type="entry name" value="Paramyxo_ncap"/>
    <property type="match status" value="1"/>
</dbReference>
<keyword evidence="6 9" id="KW-0543">Viral nucleoprotein</keyword>
<accession>A0AAU7E363</accession>
<evidence type="ECO:0000256" key="2">
    <source>
        <dbReference type="ARBA" id="ARBA00022497"/>
    </source>
</evidence>
<feature type="region of interest" description="Disordered" evidence="10">
    <location>
        <begin position="491"/>
        <end position="531"/>
    </location>
</feature>
<keyword evidence="2 9" id="KW-1139">Helical capsid protein</keyword>
<name>A0AAU7E363_9MONO</name>
<reference evidence="11" key="1">
    <citation type="journal article" date="2024" name="Microbiome">
        <title>Substantial viral diversity in bats and rodents from East Africa: insights into evolution, recombination, and cocirculation.</title>
        <authorList>
            <person name="Wang D."/>
            <person name="Yang X."/>
            <person name="Ren Z."/>
            <person name="Hu B."/>
            <person name="Zhao H."/>
            <person name="Yang K."/>
            <person name="Shi P."/>
            <person name="Zhang Z."/>
            <person name="Feng Q."/>
            <person name="Nawenja C.V."/>
            <person name="Obanda V."/>
            <person name="Robert K."/>
            <person name="Nalikka B."/>
            <person name="Waruhiu C.N."/>
            <person name="Ochola G.O."/>
            <person name="Onyuok S.O."/>
            <person name="Ochieng H."/>
            <person name="Li B."/>
            <person name="Zhu Y."/>
            <person name="Si H."/>
            <person name="Yin J."/>
            <person name="Kristiansen K."/>
            <person name="Jin X."/>
            <person name="Xu X."/>
            <person name="Xiao M."/>
            <person name="Agwanda B."/>
            <person name="Ommeh S."/>
            <person name="Li J."/>
            <person name="Shi Z.L."/>
        </authorList>
    </citation>
    <scope>NUCLEOTIDE SEQUENCE</scope>
    <source>
        <strain evidence="11">9A/Kenya/19BR182KID/2019</strain>
    </source>
</reference>
<dbReference type="GO" id="GO:0019013">
    <property type="term" value="C:viral nucleocapsid"/>
    <property type="evidence" value="ECO:0007669"/>
    <property type="project" value="UniProtKB-KW"/>
</dbReference>
<evidence type="ECO:0000256" key="9">
    <source>
        <dbReference type="RuleBase" id="RU361245"/>
    </source>
</evidence>
<comment type="similarity">
    <text evidence="1 9">Belongs to the paramyxoviruses nucleocapsid family.</text>
</comment>
<dbReference type="GO" id="GO:0019029">
    <property type="term" value="C:helical viral capsid"/>
    <property type="evidence" value="ECO:0007669"/>
    <property type="project" value="UniProtKB-KW"/>
</dbReference>
<dbReference type="GO" id="GO:1990904">
    <property type="term" value="C:ribonucleoprotein complex"/>
    <property type="evidence" value="ECO:0007669"/>
    <property type="project" value="UniProtKB-KW"/>
</dbReference>
<evidence type="ECO:0000256" key="8">
    <source>
        <dbReference type="ARBA" id="ARBA00023274"/>
    </source>
</evidence>
<evidence type="ECO:0000313" key="11">
    <source>
        <dbReference type="EMBL" id="XBH24256.1"/>
    </source>
</evidence>
<protein>
    <recommendedName>
        <fullName evidence="9">Nucleocapsid</fullName>
    </recommendedName>
    <alternativeName>
        <fullName evidence="9">Nucleocapsid protein</fullName>
    </alternativeName>
</protein>
<organism evidence="11">
    <name type="scientific">Dendromus rat paramyxovirus</name>
    <dbReference type="NCBI Taxonomy" id="3141873"/>
    <lineage>
        <taxon>Viruses</taxon>
        <taxon>Riboviria</taxon>
        <taxon>Orthornavirae</taxon>
        <taxon>Negarnaviricota</taxon>
        <taxon>Haploviricotina</taxon>
        <taxon>Monjiviricetes</taxon>
        <taxon>Mononegavirales</taxon>
        <taxon>Paramyxoviridae</taxon>
    </lineage>
</organism>
<evidence type="ECO:0000256" key="4">
    <source>
        <dbReference type="ARBA" id="ARBA00022844"/>
    </source>
</evidence>
<evidence type="ECO:0000256" key="6">
    <source>
        <dbReference type="ARBA" id="ARBA00023086"/>
    </source>
</evidence>
<keyword evidence="3 9" id="KW-0167">Capsid protein</keyword>
<sequence>MSKLGDVLGDFRSFKNGPPKRGLVSNTLQTIKRNVVILVPVTTNVEYRWYFMLFMLKLVWSSSAPGSIVTGAMLSLLSLFAESPGAMLRTLLNDPDIDAQIVEVSKCEGDKIHIVTRGADMSKNEQNLREMANIGPGRNVEPWPFVKKDQSSLVTKTTEDLQMAIQTVTAQIWILLTKAVTAIDTARDSENRRWNKYSQQKRADKDYRLEEQWLNYARERIAQDISIRRYMVEILIECNKTSGVKSRVVQLICDIGNYISEAGLSGFFLTIKYGIETKYPALALNELQADLATVLQLMKLYMSLGEKAPYMVILEDAVQTKFSPGSYPLLWSYAMGVASMLDRAVNNLNFARSFEDRAFFELGESIVKQMEGSINNNIAKELELDESQIERVKAIVKLENQVTGSQARRVGQSTVASGSGMAIAPETMVPEPDSEEIPYVPLFQNPDPNAGSLFYKPNSVQTRNSPYGPLINDVHRITYKNKSADKEKELKNQLGSMLGFDDNDDQNRDEDITDQSAPDQSETGTDLDALN</sequence>
<dbReference type="EMBL" id="PP712045">
    <property type="protein sequence ID" value="XBH24256.1"/>
    <property type="molecule type" value="Viral_cRNA"/>
</dbReference>
<evidence type="ECO:0000256" key="7">
    <source>
        <dbReference type="ARBA" id="ARBA00023200"/>
    </source>
</evidence>
<keyword evidence="5 9" id="KW-0694">RNA-binding</keyword>
<dbReference type="GO" id="GO:0005198">
    <property type="term" value="F:structural molecule activity"/>
    <property type="evidence" value="ECO:0007669"/>
    <property type="project" value="InterPro"/>
</dbReference>
<dbReference type="GO" id="GO:0030430">
    <property type="term" value="C:host cell cytoplasm"/>
    <property type="evidence" value="ECO:0007669"/>
    <property type="project" value="UniProtKB-SubCell"/>
</dbReference>
<keyword evidence="8 9" id="KW-0687">Ribonucleoprotein</keyword>